<feature type="compositionally biased region" description="Basic and acidic residues" evidence="1">
    <location>
        <begin position="111"/>
        <end position="120"/>
    </location>
</feature>
<feature type="domain" description="SpoVT-AbrB" evidence="2">
    <location>
        <begin position="37"/>
        <end position="78"/>
    </location>
</feature>
<dbReference type="Gene3D" id="2.10.260.10">
    <property type="match status" value="1"/>
</dbReference>
<proteinExistence type="predicted"/>
<name>A0ABV8RF19_9SPHN</name>
<dbReference type="GO" id="GO:0003677">
    <property type="term" value="F:DNA binding"/>
    <property type="evidence" value="ECO:0007669"/>
    <property type="project" value="UniProtKB-KW"/>
</dbReference>
<gene>
    <name evidence="3" type="ORF">ACFOWX_06070</name>
</gene>
<comment type="caution">
    <text evidence="3">The sequence shown here is derived from an EMBL/GenBank/DDBJ whole genome shotgun (WGS) entry which is preliminary data.</text>
</comment>
<keyword evidence="4" id="KW-1185">Reference proteome</keyword>
<feature type="region of interest" description="Disordered" evidence="1">
    <location>
        <begin position="100"/>
        <end position="120"/>
    </location>
</feature>
<accession>A0ABV8RF19</accession>
<evidence type="ECO:0000313" key="3">
    <source>
        <dbReference type="EMBL" id="MFC4291978.1"/>
    </source>
</evidence>
<dbReference type="EMBL" id="JBHSDH010000013">
    <property type="protein sequence ID" value="MFC4291978.1"/>
    <property type="molecule type" value="Genomic_DNA"/>
</dbReference>
<organism evidence="3 4">
    <name type="scientific">Sphingorhabdus arenilitoris</name>
    <dbReference type="NCBI Taxonomy" id="1490041"/>
    <lineage>
        <taxon>Bacteria</taxon>
        <taxon>Pseudomonadati</taxon>
        <taxon>Pseudomonadota</taxon>
        <taxon>Alphaproteobacteria</taxon>
        <taxon>Sphingomonadales</taxon>
        <taxon>Sphingomonadaceae</taxon>
        <taxon>Sphingorhabdus</taxon>
    </lineage>
</organism>
<dbReference type="SUPFAM" id="SSF89447">
    <property type="entry name" value="AbrB/MazE/MraZ-like"/>
    <property type="match status" value="1"/>
</dbReference>
<reference evidence="4" key="1">
    <citation type="journal article" date="2019" name="Int. J. Syst. Evol. Microbiol.">
        <title>The Global Catalogue of Microorganisms (GCM) 10K type strain sequencing project: providing services to taxonomists for standard genome sequencing and annotation.</title>
        <authorList>
            <consortium name="The Broad Institute Genomics Platform"/>
            <consortium name="The Broad Institute Genome Sequencing Center for Infectious Disease"/>
            <person name="Wu L."/>
            <person name="Ma J."/>
        </authorList>
    </citation>
    <scope>NUCLEOTIDE SEQUENCE [LARGE SCALE GENOMIC DNA]</scope>
    <source>
        <strain evidence="4">CECT 8531</strain>
    </source>
</reference>
<evidence type="ECO:0000313" key="4">
    <source>
        <dbReference type="Proteomes" id="UP001595887"/>
    </source>
</evidence>
<evidence type="ECO:0000259" key="2">
    <source>
        <dbReference type="SMART" id="SM00966"/>
    </source>
</evidence>
<protein>
    <submittedName>
        <fullName evidence="3">AbrB/MazE/SpoVT family DNA-binding domain-containing protein</fullName>
    </submittedName>
</protein>
<dbReference type="InterPro" id="IPR007159">
    <property type="entry name" value="SpoVT-AbrB_dom"/>
</dbReference>
<dbReference type="SMART" id="SM00966">
    <property type="entry name" value="SpoVT_AbrB"/>
    <property type="match status" value="1"/>
</dbReference>
<dbReference type="Pfam" id="PF04014">
    <property type="entry name" value="MazE_antitoxin"/>
    <property type="match status" value="1"/>
</dbReference>
<sequence>MANDNHLKEDRATFNLDGMSRAMPAGSEPKIYRAKIFKSGNSVALRLPKALGLKEGSEVILTAENGKYTFTPVGAPKRKIDISGFAGKAPGIRLAPREDFEERPSTIAARKAAEEAAKKA</sequence>
<dbReference type="Proteomes" id="UP001595887">
    <property type="component" value="Unassembled WGS sequence"/>
</dbReference>
<dbReference type="InterPro" id="IPR037914">
    <property type="entry name" value="SpoVT-AbrB_sf"/>
</dbReference>
<keyword evidence="3" id="KW-0238">DNA-binding</keyword>
<dbReference type="RefSeq" id="WP_381422285.1">
    <property type="nucleotide sequence ID" value="NZ_JBHSDH010000013.1"/>
</dbReference>
<evidence type="ECO:0000256" key="1">
    <source>
        <dbReference type="SAM" id="MobiDB-lite"/>
    </source>
</evidence>